<organism evidence="3">
    <name type="scientific">Caulobacter sp. 73W</name>
    <dbReference type="NCBI Taxonomy" id="3161137"/>
    <lineage>
        <taxon>Bacteria</taxon>
        <taxon>Pseudomonadati</taxon>
        <taxon>Pseudomonadota</taxon>
        <taxon>Alphaproteobacteria</taxon>
        <taxon>Caulobacterales</taxon>
        <taxon>Caulobacteraceae</taxon>
        <taxon>Caulobacter</taxon>
    </lineage>
</organism>
<dbReference type="AlphaFoldDB" id="A0AB39KRG3"/>
<name>A0AB39KRG3_9CAUL</name>
<feature type="compositionally biased region" description="Low complexity" evidence="1">
    <location>
        <begin position="54"/>
        <end position="73"/>
    </location>
</feature>
<protein>
    <submittedName>
        <fullName evidence="3">Uncharacterized protein</fullName>
    </submittedName>
</protein>
<evidence type="ECO:0000256" key="2">
    <source>
        <dbReference type="SAM" id="SignalP"/>
    </source>
</evidence>
<feature type="signal peptide" evidence="2">
    <location>
        <begin position="1"/>
        <end position="24"/>
    </location>
</feature>
<feature type="chain" id="PRO_5044330048" evidence="2">
    <location>
        <begin position="25"/>
        <end position="84"/>
    </location>
</feature>
<proteinExistence type="predicted"/>
<gene>
    <name evidence="3" type="ORF">ABOZ73_15955</name>
</gene>
<evidence type="ECO:0000313" key="3">
    <source>
        <dbReference type="EMBL" id="XDO96253.1"/>
    </source>
</evidence>
<dbReference type="EMBL" id="CP158375">
    <property type="protein sequence ID" value="XDO96253.1"/>
    <property type="molecule type" value="Genomic_DNA"/>
</dbReference>
<accession>A0AB39KRG3</accession>
<feature type="compositionally biased region" description="Basic residues" evidence="1">
    <location>
        <begin position="74"/>
        <end position="84"/>
    </location>
</feature>
<dbReference type="RefSeq" id="WP_369059107.1">
    <property type="nucleotide sequence ID" value="NZ_CP158375.1"/>
</dbReference>
<feature type="region of interest" description="Disordered" evidence="1">
    <location>
        <begin position="33"/>
        <end position="84"/>
    </location>
</feature>
<evidence type="ECO:0000256" key="1">
    <source>
        <dbReference type="SAM" id="MobiDB-lite"/>
    </source>
</evidence>
<reference evidence="3" key="1">
    <citation type="submission" date="2024-06" db="EMBL/GenBank/DDBJ databases">
        <title>Caulobacter inopinatus, sp. nov.</title>
        <authorList>
            <person name="Donachie S.P."/>
        </authorList>
    </citation>
    <scope>NUCLEOTIDE SEQUENCE</scope>
    <source>
        <strain evidence="3">73W</strain>
    </source>
</reference>
<keyword evidence="2" id="KW-0732">Signal</keyword>
<sequence length="84" mass="8621">MRAIVTSLMVAGLVSATFGSPALAAGPHFESEYQTNLPPKPRFDLPVKHKKKASPAALAARAKATSQAAASAAKPRHRTAAAAS</sequence>